<comment type="caution">
    <text evidence="2">The sequence shown here is derived from an EMBL/GenBank/DDBJ whole genome shotgun (WGS) entry which is preliminary data.</text>
</comment>
<proteinExistence type="predicted"/>
<reference evidence="2" key="1">
    <citation type="journal article" date="2023" name="Nat. Commun.">
        <title>Diploid and tetraploid genomes of Acorus and the evolution of monocots.</title>
        <authorList>
            <person name="Ma L."/>
            <person name="Liu K.W."/>
            <person name="Li Z."/>
            <person name="Hsiao Y.Y."/>
            <person name="Qi Y."/>
            <person name="Fu T."/>
            <person name="Tang G.D."/>
            <person name="Zhang D."/>
            <person name="Sun W.H."/>
            <person name="Liu D.K."/>
            <person name="Li Y."/>
            <person name="Chen G.Z."/>
            <person name="Liu X.D."/>
            <person name="Liao X.Y."/>
            <person name="Jiang Y.T."/>
            <person name="Yu X."/>
            <person name="Hao Y."/>
            <person name="Huang J."/>
            <person name="Zhao X.W."/>
            <person name="Ke S."/>
            <person name="Chen Y.Y."/>
            <person name="Wu W.L."/>
            <person name="Hsu J.L."/>
            <person name="Lin Y.F."/>
            <person name="Huang M.D."/>
            <person name="Li C.Y."/>
            <person name="Huang L."/>
            <person name="Wang Z.W."/>
            <person name="Zhao X."/>
            <person name="Zhong W.Y."/>
            <person name="Peng D.H."/>
            <person name="Ahmad S."/>
            <person name="Lan S."/>
            <person name="Zhang J.S."/>
            <person name="Tsai W.C."/>
            <person name="Van de Peer Y."/>
            <person name="Liu Z.J."/>
        </authorList>
    </citation>
    <scope>NUCLEOTIDE SEQUENCE</scope>
    <source>
        <strain evidence="2">CP</strain>
    </source>
</reference>
<dbReference type="Proteomes" id="UP001180020">
    <property type="component" value="Unassembled WGS sequence"/>
</dbReference>
<keyword evidence="3" id="KW-1185">Reference proteome</keyword>
<accession>A0AAV9E9F0</accession>
<evidence type="ECO:0000313" key="2">
    <source>
        <dbReference type="EMBL" id="KAK1310356.1"/>
    </source>
</evidence>
<name>A0AAV9E9F0_ACOCL</name>
<feature type="region of interest" description="Disordered" evidence="1">
    <location>
        <begin position="125"/>
        <end position="177"/>
    </location>
</feature>
<evidence type="ECO:0000256" key="1">
    <source>
        <dbReference type="SAM" id="MobiDB-lite"/>
    </source>
</evidence>
<protein>
    <submittedName>
        <fullName evidence="2">Uncharacterized protein</fullName>
    </submittedName>
</protein>
<sequence length="177" mass="19939">MKNNQLHVHEIGDGEIFHGGVPPHDRRSPSLRTPIAAVLRRNCSPLSRMDGTSTETEAAKMKREWCCFICFSVPSNLNRMKRSQGASTWERFVSGRREHEEDIASVYEDMSYSNKLAVISWTPEHDPFTSTRKTRASSSKDPPNPKSSTKTLPPTKTLSKSSIETQENFKPKSSTKS</sequence>
<dbReference type="AlphaFoldDB" id="A0AAV9E9F0"/>
<feature type="compositionally biased region" description="Low complexity" evidence="1">
    <location>
        <begin position="136"/>
        <end position="162"/>
    </location>
</feature>
<evidence type="ECO:0000313" key="3">
    <source>
        <dbReference type="Proteomes" id="UP001180020"/>
    </source>
</evidence>
<organism evidence="2 3">
    <name type="scientific">Acorus calamus</name>
    <name type="common">Sweet flag</name>
    <dbReference type="NCBI Taxonomy" id="4465"/>
    <lineage>
        <taxon>Eukaryota</taxon>
        <taxon>Viridiplantae</taxon>
        <taxon>Streptophyta</taxon>
        <taxon>Embryophyta</taxon>
        <taxon>Tracheophyta</taxon>
        <taxon>Spermatophyta</taxon>
        <taxon>Magnoliopsida</taxon>
        <taxon>Liliopsida</taxon>
        <taxon>Acoraceae</taxon>
        <taxon>Acorus</taxon>
    </lineage>
</organism>
<feature type="compositionally biased region" description="Polar residues" evidence="1">
    <location>
        <begin position="163"/>
        <end position="177"/>
    </location>
</feature>
<gene>
    <name evidence="2" type="ORF">QJS10_CPA08g01083</name>
</gene>
<dbReference type="EMBL" id="JAUJYO010000008">
    <property type="protein sequence ID" value="KAK1310356.1"/>
    <property type="molecule type" value="Genomic_DNA"/>
</dbReference>
<reference evidence="2" key="2">
    <citation type="submission" date="2023-06" db="EMBL/GenBank/DDBJ databases">
        <authorList>
            <person name="Ma L."/>
            <person name="Liu K.-W."/>
            <person name="Li Z."/>
            <person name="Hsiao Y.-Y."/>
            <person name="Qi Y."/>
            <person name="Fu T."/>
            <person name="Tang G."/>
            <person name="Zhang D."/>
            <person name="Sun W.-H."/>
            <person name="Liu D.-K."/>
            <person name="Li Y."/>
            <person name="Chen G.-Z."/>
            <person name="Liu X.-D."/>
            <person name="Liao X.-Y."/>
            <person name="Jiang Y.-T."/>
            <person name="Yu X."/>
            <person name="Hao Y."/>
            <person name="Huang J."/>
            <person name="Zhao X.-W."/>
            <person name="Ke S."/>
            <person name="Chen Y.-Y."/>
            <person name="Wu W.-L."/>
            <person name="Hsu J.-L."/>
            <person name="Lin Y.-F."/>
            <person name="Huang M.-D."/>
            <person name="Li C.-Y."/>
            <person name="Huang L."/>
            <person name="Wang Z.-W."/>
            <person name="Zhao X."/>
            <person name="Zhong W.-Y."/>
            <person name="Peng D.-H."/>
            <person name="Ahmad S."/>
            <person name="Lan S."/>
            <person name="Zhang J.-S."/>
            <person name="Tsai W.-C."/>
            <person name="Van De Peer Y."/>
            <person name="Liu Z.-J."/>
        </authorList>
    </citation>
    <scope>NUCLEOTIDE SEQUENCE</scope>
    <source>
        <strain evidence="2">CP</strain>
        <tissue evidence="2">Leaves</tissue>
    </source>
</reference>